<sequence length="617" mass="68066">MALVDPKPGLKRKLADDPNSLLAAATKRMKKEANSGASKRKHIGEVQPGGLVIVRAPVQRAISPLNPPSSSSQPLPATTSQPPSRPPSSHSQPLPSTSNSIAPGPSKPLSKKFRADSSRAPTSAKSREVLATTREEPELDEDIRQMESETDHLRSRSRAKEAAHPSFQLPPTASTPSRRHPPDALQPLPESETPQIERNKLMREGPSIPRTPQTPATSHSRRTSMSMRGKRISNSFENTGVISQPHASVNDSSFYKHIDCDLPEPQRARQLLVWSAARAASRLSEPSSSAKPLKPPSKSSSNHGKDPPPLDDRKKQILKIVQEDFIRMLAEKKIDTSVYGHGENGKAVREGALKPNEQNVKNRVREVTFQQHINRAQAESEAWSRVDQFYHQYEASSKADLEKRRQALRPPSSANAKGKQRATSQEPQDDWLWLVPREGDLSDGFRDKIDLELIKQVMSSEPRPGNEFQGPLDEKIGDLQFKADNLYSYVNSAVQAIDMAEAELDYRFSLLSLALSARSHTLPPPSNSLASYLPRTQRGSSHPPGESPRDILRALSRIDKERPPGKIGDAARRAVREVQRVQVVGSGGVGERRITELGPGVGATPRKVPGTPRRRER</sequence>
<feature type="compositionally biased region" description="Low complexity" evidence="1">
    <location>
        <begin position="68"/>
        <end position="100"/>
    </location>
</feature>
<dbReference type="OrthoDB" id="3364649at2759"/>
<comment type="caution">
    <text evidence="2">The sequence shown here is derived from an EMBL/GenBank/DDBJ whole genome shotgun (WGS) entry which is preliminary data.</text>
</comment>
<accession>A0A8I2YM80</accession>
<dbReference type="EMBL" id="JAGFBS010000018">
    <property type="protein sequence ID" value="KAG6374429.1"/>
    <property type="molecule type" value="Genomic_DNA"/>
</dbReference>
<dbReference type="GO" id="GO:0000444">
    <property type="term" value="C:MIS12/MIND type complex"/>
    <property type="evidence" value="ECO:0007669"/>
    <property type="project" value="InterPro"/>
</dbReference>
<feature type="region of interest" description="Disordered" evidence="1">
    <location>
        <begin position="585"/>
        <end position="617"/>
    </location>
</feature>
<protein>
    <submittedName>
        <fullName evidence="2">Mis12-Mtw1 protein family-domain-containing protein</fullName>
    </submittedName>
</protein>
<feature type="compositionally biased region" description="Basic and acidic residues" evidence="1">
    <location>
        <begin position="303"/>
        <end position="315"/>
    </location>
</feature>
<feature type="region of interest" description="Disordered" evidence="1">
    <location>
        <begin position="281"/>
        <end position="315"/>
    </location>
</feature>
<keyword evidence="3" id="KW-1185">Reference proteome</keyword>
<gene>
    <name evidence="2" type="ORF">JVT61DRAFT_4466</name>
</gene>
<dbReference type="AlphaFoldDB" id="A0A8I2YM80"/>
<feature type="compositionally biased region" description="Polar residues" evidence="1">
    <location>
        <begin position="232"/>
        <end position="247"/>
    </location>
</feature>
<feature type="region of interest" description="Disordered" evidence="1">
    <location>
        <begin position="520"/>
        <end position="549"/>
    </location>
</feature>
<proteinExistence type="predicted"/>
<reference evidence="2" key="1">
    <citation type="submission" date="2021-03" db="EMBL/GenBank/DDBJ databases">
        <title>Evolutionary innovations through gain and loss of genes in the ectomycorrhizal Boletales.</title>
        <authorList>
            <person name="Wu G."/>
            <person name="Miyauchi S."/>
            <person name="Morin E."/>
            <person name="Yang Z.-L."/>
            <person name="Xu J."/>
            <person name="Martin F.M."/>
        </authorList>
    </citation>
    <scope>NUCLEOTIDE SEQUENCE</scope>
    <source>
        <strain evidence="2">BR01</strain>
    </source>
</reference>
<dbReference type="InterPro" id="IPR013218">
    <property type="entry name" value="Dsn1/Mis13"/>
</dbReference>
<evidence type="ECO:0000256" key="1">
    <source>
        <dbReference type="SAM" id="MobiDB-lite"/>
    </source>
</evidence>
<feature type="compositionally biased region" description="Low complexity" evidence="1">
    <location>
        <begin position="284"/>
        <end position="301"/>
    </location>
</feature>
<dbReference type="GO" id="GO:0007059">
    <property type="term" value="P:chromosome segregation"/>
    <property type="evidence" value="ECO:0007669"/>
    <property type="project" value="InterPro"/>
</dbReference>
<dbReference type="Proteomes" id="UP000683000">
    <property type="component" value="Unassembled WGS sequence"/>
</dbReference>
<evidence type="ECO:0000313" key="2">
    <source>
        <dbReference type="EMBL" id="KAG6374429.1"/>
    </source>
</evidence>
<evidence type="ECO:0000313" key="3">
    <source>
        <dbReference type="Proteomes" id="UP000683000"/>
    </source>
</evidence>
<dbReference type="PANTHER" id="PTHR14778">
    <property type="entry name" value="KINETOCHORE-ASSOCIATED PROTEIN DSN1 HOMOLOG"/>
    <property type="match status" value="1"/>
</dbReference>
<dbReference type="Pfam" id="PF08202">
    <property type="entry name" value="MIS13"/>
    <property type="match status" value="1"/>
</dbReference>
<feature type="region of interest" description="Disordered" evidence="1">
    <location>
        <begin position="62"/>
        <end position="247"/>
    </location>
</feature>
<feature type="region of interest" description="Disordered" evidence="1">
    <location>
        <begin position="400"/>
        <end position="430"/>
    </location>
</feature>
<feature type="compositionally biased region" description="Basic and acidic residues" evidence="1">
    <location>
        <begin position="125"/>
        <end position="163"/>
    </location>
</feature>
<name>A0A8I2YM80_9AGAM</name>
<organism evidence="2 3">
    <name type="scientific">Boletus reticuloceps</name>
    <dbReference type="NCBI Taxonomy" id="495285"/>
    <lineage>
        <taxon>Eukaryota</taxon>
        <taxon>Fungi</taxon>
        <taxon>Dikarya</taxon>
        <taxon>Basidiomycota</taxon>
        <taxon>Agaricomycotina</taxon>
        <taxon>Agaricomycetes</taxon>
        <taxon>Agaricomycetidae</taxon>
        <taxon>Boletales</taxon>
        <taxon>Boletineae</taxon>
        <taxon>Boletaceae</taxon>
        <taxon>Boletoideae</taxon>
        <taxon>Boletus</taxon>
    </lineage>
</organism>
<dbReference type="GO" id="GO:0051301">
    <property type="term" value="P:cell division"/>
    <property type="evidence" value="ECO:0007669"/>
    <property type="project" value="InterPro"/>
</dbReference>
<dbReference type="PANTHER" id="PTHR14778:SF2">
    <property type="entry name" value="KINETOCHORE-ASSOCIATED PROTEIN DSN1 HOMOLOG"/>
    <property type="match status" value="1"/>
</dbReference>
<feature type="region of interest" description="Disordered" evidence="1">
    <location>
        <begin position="26"/>
        <end position="50"/>
    </location>
</feature>